<evidence type="ECO:0000313" key="2">
    <source>
        <dbReference type="EMBL" id="CCG44932.1"/>
    </source>
</evidence>
<proteinExistence type="predicted"/>
<keyword evidence="3" id="KW-1185">Reference proteome</keyword>
<dbReference type="KEGG" id="hhd:HBHAL_2586"/>
<dbReference type="EMBL" id="HE717023">
    <property type="protein sequence ID" value="CCG44932.1"/>
    <property type="molecule type" value="Genomic_DNA"/>
</dbReference>
<feature type="compositionally biased region" description="Basic and acidic residues" evidence="1">
    <location>
        <begin position="1"/>
        <end position="11"/>
    </location>
</feature>
<dbReference type="Proteomes" id="UP000007397">
    <property type="component" value="Chromosome"/>
</dbReference>
<evidence type="ECO:0000256" key="1">
    <source>
        <dbReference type="SAM" id="MobiDB-lite"/>
    </source>
</evidence>
<feature type="region of interest" description="Disordered" evidence="1">
    <location>
        <begin position="1"/>
        <end position="30"/>
    </location>
</feature>
<dbReference type="HOGENOM" id="CLU_220610_0_0_9"/>
<sequence length="30" mass="3423">MARLPWEKELGEIPQGVETSEEAPGKRRID</sequence>
<accession>I0JLB2</accession>
<reference evidence="2 3" key="1">
    <citation type="journal article" date="2013" name="Environ. Microbiol.">
        <title>Chloride and organic osmolytes: a hybrid strategy to cope with elevated salinities by the moderately halophilic, chloride-dependent bacterium Halobacillus halophilus.</title>
        <authorList>
            <person name="Saum S.H."/>
            <person name="Pfeiffer F."/>
            <person name="Palm P."/>
            <person name="Rampp M."/>
            <person name="Schuster S.C."/>
            <person name="Muller V."/>
            <person name="Oesterhelt D."/>
        </authorList>
    </citation>
    <scope>NUCLEOTIDE SEQUENCE [LARGE SCALE GENOMIC DNA]</scope>
    <source>
        <strain evidence="3">ATCC 35676 / DSM 2266 / JCM 20832 / KCTC 3685 / LMG 17431 / NBRC 102448 / NCIMB 2269</strain>
    </source>
</reference>
<name>I0JLB2_HALH3</name>
<dbReference type="AlphaFoldDB" id="I0JLB2"/>
<gene>
    <name evidence="2" type="ordered locus">HBHAL_2586</name>
</gene>
<evidence type="ECO:0000313" key="3">
    <source>
        <dbReference type="Proteomes" id="UP000007397"/>
    </source>
</evidence>
<protein>
    <submittedName>
        <fullName evidence="2">Uncharacterized protein</fullName>
    </submittedName>
</protein>
<organism evidence="2 3">
    <name type="scientific">Halobacillus halophilus (strain ATCC 35676 / DSM 2266 / JCM 20832 / KCTC 3685 / LMG 17431 / NBRC 102448 / NCIMB 2269)</name>
    <name type="common">Sporosarcina halophila</name>
    <dbReference type="NCBI Taxonomy" id="866895"/>
    <lineage>
        <taxon>Bacteria</taxon>
        <taxon>Bacillati</taxon>
        <taxon>Bacillota</taxon>
        <taxon>Bacilli</taxon>
        <taxon>Bacillales</taxon>
        <taxon>Bacillaceae</taxon>
        <taxon>Halobacillus</taxon>
    </lineage>
</organism>